<dbReference type="SUPFAM" id="SSF50494">
    <property type="entry name" value="Trypsin-like serine proteases"/>
    <property type="match status" value="1"/>
</dbReference>
<dbReference type="Proteomes" id="UP000674318">
    <property type="component" value="Unassembled WGS sequence"/>
</dbReference>
<accession>A0A836LCN3</accession>
<dbReference type="EMBL" id="JAFJZO010000033">
    <property type="protein sequence ID" value="KAG5495278.1"/>
    <property type="molecule type" value="Genomic_DNA"/>
</dbReference>
<keyword evidence="2" id="KW-1185">Reference proteome</keyword>
<dbReference type="AlphaFoldDB" id="A0A836LCN3"/>
<dbReference type="GeneID" id="94288450"/>
<dbReference type="InterPro" id="IPR009003">
    <property type="entry name" value="Peptidase_S1_PA"/>
</dbReference>
<organism evidence="1 2">
    <name type="scientific">Porcisia hertigi</name>
    <dbReference type="NCBI Taxonomy" id="2761500"/>
    <lineage>
        <taxon>Eukaryota</taxon>
        <taxon>Discoba</taxon>
        <taxon>Euglenozoa</taxon>
        <taxon>Kinetoplastea</taxon>
        <taxon>Metakinetoplastina</taxon>
        <taxon>Trypanosomatida</taxon>
        <taxon>Trypanosomatidae</taxon>
        <taxon>Leishmaniinae</taxon>
        <taxon>Porcisia</taxon>
    </lineage>
</organism>
<evidence type="ECO:0000313" key="2">
    <source>
        <dbReference type="Proteomes" id="UP000674318"/>
    </source>
</evidence>
<dbReference type="KEGG" id="phet:94288450"/>
<reference evidence="1 2" key="1">
    <citation type="submission" date="2021-02" db="EMBL/GenBank/DDBJ databases">
        <title>Porcisia hertigi Genome sequencing and assembly.</title>
        <authorList>
            <person name="Almutairi H."/>
            <person name="Gatherer D."/>
        </authorList>
    </citation>
    <scope>NUCLEOTIDE SEQUENCE [LARGE SCALE GENOMIC DNA]</scope>
    <source>
        <strain evidence="1 2">C119</strain>
    </source>
</reference>
<proteinExistence type="predicted"/>
<comment type="caution">
    <text evidence="1">The sequence shown here is derived from an EMBL/GenBank/DDBJ whole genome shotgun (WGS) entry which is preliminary data.</text>
</comment>
<sequence length="304" mass="32950">MAGSTRAAGFGSLTMVSEWGCCCFPILSFLHVPGRMSEPLWLMMGTAFTFRAPEVIEAAPGQPATPQSLLLLTAKHTLTPWDYTKDASQLKIPKEYQKLRFVIGRVYQTDAHGRAVAKNATNARFVAHHPSLDVALLAVDVTSRAAQQCARVNSWGATLGLPNRTLSLCENLYPAGSDGLLIGYRGIGRLGELDTLDPSVLQRLSPHERDALLKDMQNVEGKQTQVTTTISILDPQGMCKGVGDLATCYHGMSGGPLLTTDGKCAGVLYGHHPDAPGCIGYTPCASFEDWLKEEVQRYTKRCVL</sequence>
<gene>
    <name evidence="1" type="ORF">JKF63_02344</name>
</gene>
<evidence type="ECO:0000313" key="1">
    <source>
        <dbReference type="EMBL" id="KAG5495278.1"/>
    </source>
</evidence>
<dbReference type="RefSeq" id="XP_067754530.1">
    <property type="nucleotide sequence ID" value="XM_067898373.1"/>
</dbReference>
<name>A0A836LCN3_9TRYP</name>
<dbReference type="OrthoDB" id="240599at2759"/>
<protein>
    <submittedName>
        <fullName evidence="1">Uncharacterized protein</fullName>
    </submittedName>
</protein>